<comment type="catalytic activity">
    <reaction evidence="1">
        <text>O-phospho-L-threonyl-[protein] + H2O = L-threonyl-[protein] + phosphate</text>
        <dbReference type="Rhea" id="RHEA:47004"/>
        <dbReference type="Rhea" id="RHEA-COMP:11060"/>
        <dbReference type="Rhea" id="RHEA-COMP:11605"/>
        <dbReference type="ChEBI" id="CHEBI:15377"/>
        <dbReference type="ChEBI" id="CHEBI:30013"/>
        <dbReference type="ChEBI" id="CHEBI:43474"/>
        <dbReference type="ChEBI" id="CHEBI:61977"/>
        <dbReference type="EC" id="3.1.3.16"/>
    </reaction>
</comment>
<dbReference type="Proteomes" id="UP001165122">
    <property type="component" value="Unassembled WGS sequence"/>
</dbReference>
<dbReference type="SMART" id="SM00156">
    <property type="entry name" value="PP2Ac"/>
    <property type="match status" value="1"/>
</dbReference>
<name>A0A9W7AKU9_9STRA</name>
<dbReference type="InterPro" id="IPR029052">
    <property type="entry name" value="Metallo-depent_PP-like"/>
</dbReference>
<keyword evidence="1" id="KW-0378">Hydrolase</keyword>
<feature type="compositionally biased region" description="Acidic residues" evidence="2">
    <location>
        <begin position="513"/>
        <end position="527"/>
    </location>
</feature>
<comment type="similarity">
    <text evidence="1">Belongs to the PPP phosphatase family.</text>
</comment>
<comment type="caution">
    <text evidence="4">The sequence shown here is derived from an EMBL/GenBank/DDBJ whole genome shotgun (WGS) entry which is preliminary data.</text>
</comment>
<dbReference type="GO" id="GO:0005737">
    <property type="term" value="C:cytoplasm"/>
    <property type="evidence" value="ECO:0007669"/>
    <property type="project" value="TreeGrafter"/>
</dbReference>
<dbReference type="CDD" id="cd00144">
    <property type="entry name" value="MPP_PPP_family"/>
    <property type="match status" value="1"/>
</dbReference>
<feature type="compositionally biased region" description="Polar residues" evidence="2">
    <location>
        <begin position="86"/>
        <end position="101"/>
    </location>
</feature>
<dbReference type="InterPro" id="IPR004843">
    <property type="entry name" value="Calcineurin-like_PHP"/>
</dbReference>
<dbReference type="PANTHER" id="PTHR11668">
    <property type="entry name" value="SERINE/THREONINE PROTEIN PHOSPHATASE"/>
    <property type="match status" value="1"/>
</dbReference>
<evidence type="ECO:0000256" key="1">
    <source>
        <dbReference type="RuleBase" id="RU004273"/>
    </source>
</evidence>
<evidence type="ECO:0000313" key="4">
    <source>
        <dbReference type="EMBL" id="GMH71745.1"/>
    </source>
</evidence>
<dbReference type="Gene3D" id="3.60.21.10">
    <property type="match status" value="1"/>
</dbReference>
<evidence type="ECO:0000256" key="2">
    <source>
        <dbReference type="SAM" id="MobiDB-lite"/>
    </source>
</evidence>
<accession>A0A9W7AKU9</accession>
<sequence length="641" mass="71991">MISIGRSLLVNRLHFPLLFSHPLFPSSSSSRESSLTEDKVKNLLLEKDAKISSMQAEIAKLTNMLNNSSASSHVTSKTKRHHPLTAHSTTITEASAGMSQTRSRMGRHASISTANVLNALPDESEDQLAVRIVEMFKDPNKHLKYLKSEQFAMDILTMASRVRPVLEDEPRCIFLQSPCYVFGDIHGNLEDLHFFSDNIWRLGMSLTAGNFLFLGDYVDRGLSCLEVVAYLFAMKLLLPHKVFLLRGNHETRDVNGWEEHYGERSYIHQCRERFGEEVGYRVWEETNQVFDRIPLSAVIDQDIFCVHGGIPRAVSHESRIQDILSVPKVAGINPPYEHETEEYQQVASDCIWSDPASDEQEANGVDPNSGFGESLRGGGAICFGHKAVTNFLQQHGYSYIMRAHEAHAEGVAVSKGARVFTVFSTSKDHNQGSQAMAGCILVDFEKMKVINRSPAYKNKFVHRRDSVSLAGMTEAEIMQRAQLGLVTAADDVSDEEDYEDYEVRDGQGNVMEEFMDDDNHDSEDNDDENLRLSEARRKSSVDVMETHEPDWRSRSSSEGSFGGIGVGSTFNEPKSKSHARRLSGVGECEEEEEEFEEEEDNRVEQDSKNWEGGGWKKGKEKGEKKKSKSTAKKLGKMIFGK</sequence>
<dbReference type="Pfam" id="PF00149">
    <property type="entry name" value="Metallophos"/>
    <property type="match status" value="1"/>
</dbReference>
<protein>
    <recommendedName>
        <fullName evidence="1">Serine/threonine-protein phosphatase</fullName>
        <ecNumber evidence="1">3.1.3.16</ecNumber>
    </recommendedName>
</protein>
<feature type="region of interest" description="Disordered" evidence="2">
    <location>
        <begin position="69"/>
        <end position="101"/>
    </location>
</feature>
<evidence type="ECO:0000313" key="5">
    <source>
        <dbReference type="Proteomes" id="UP001165122"/>
    </source>
</evidence>
<dbReference type="AlphaFoldDB" id="A0A9W7AKU9"/>
<dbReference type="GO" id="GO:0005634">
    <property type="term" value="C:nucleus"/>
    <property type="evidence" value="ECO:0007669"/>
    <property type="project" value="TreeGrafter"/>
</dbReference>
<dbReference type="EC" id="3.1.3.16" evidence="1"/>
<dbReference type="EMBL" id="BRXW01000643">
    <property type="protein sequence ID" value="GMH71745.1"/>
    <property type="molecule type" value="Genomic_DNA"/>
</dbReference>
<gene>
    <name evidence="4" type="ORF">TrLO_g5</name>
</gene>
<keyword evidence="5" id="KW-1185">Reference proteome</keyword>
<dbReference type="OrthoDB" id="256429at2759"/>
<dbReference type="InterPro" id="IPR006186">
    <property type="entry name" value="Ser/Thr-sp_prot-phosphatase"/>
</dbReference>
<feature type="compositionally biased region" description="Acidic residues" evidence="2">
    <location>
        <begin position="587"/>
        <end position="601"/>
    </location>
</feature>
<feature type="region of interest" description="Disordered" evidence="2">
    <location>
        <begin position="506"/>
        <end position="641"/>
    </location>
</feature>
<dbReference type="InterPro" id="IPR050341">
    <property type="entry name" value="PP1_catalytic_subunit"/>
</dbReference>
<dbReference type="GO" id="GO:0004722">
    <property type="term" value="F:protein serine/threonine phosphatase activity"/>
    <property type="evidence" value="ECO:0007669"/>
    <property type="project" value="UniProtKB-EC"/>
</dbReference>
<dbReference type="SUPFAM" id="SSF56300">
    <property type="entry name" value="Metallo-dependent phosphatases"/>
    <property type="match status" value="1"/>
</dbReference>
<proteinExistence type="inferred from homology"/>
<feature type="compositionally biased region" description="Basic residues" evidence="2">
    <location>
        <begin position="616"/>
        <end position="635"/>
    </location>
</feature>
<evidence type="ECO:0000259" key="3">
    <source>
        <dbReference type="PROSITE" id="PS00125"/>
    </source>
</evidence>
<dbReference type="PANTHER" id="PTHR11668:SF496">
    <property type="entry name" value="SERINE_THREONINE-PROTEIN PHOSPHATASE"/>
    <property type="match status" value="1"/>
</dbReference>
<organism evidence="4 5">
    <name type="scientific">Triparma laevis f. longispina</name>
    <dbReference type="NCBI Taxonomy" id="1714387"/>
    <lineage>
        <taxon>Eukaryota</taxon>
        <taxon>Sar</taxon>
        <taxon>Stramenopiles</taxon>
        <taxon>Ochrophyta</taxon>
        <taxon>Bolidophyceae</taxon>
        <taxon>Parmales</taxon>
        <taxon>Triparmaceae</taxon>
        <taxon>Triparma</taxon>
    </lineage>
</organism>
<dbReference type="PROSITE" id="PS00125">
    <property type="entry name" value="SER_THR_PHOSPHATASE"/>
    <property type="match status" value="1"/>
</dbReference>
<feature type="domain" description="Serine/threonine specific protein phosphatases" evidence="3">
    <location>
        <begin position="245"/>
        <end position="250"/>
    </location>
</feature>
<dbReference type="PRINTS" id="PR00114">
    <property type="entry name" value="STPHPHTASE"/>
</dbReference>
<reference evidence="5" key="1">
    <citation type="journal article" date="2023" name="Commun. Biol.">
        <title>Genome analysis of Parmales, the sister group of diatoms, reveals the evolutionary specialization of diatoms from phago-mixotrophs to photoautotrophs.</title>
        <authorList>
            <person name="Ban H."/>
            <person name="Sato S."/>
            <person name="Yoshikawa S."/>
            <person name="Yamada K."/>
            <person name="Nakamura Y."/>
            <person name="Ichinomiya M."/>
            <person name="Sato N."/>
            <person name="Blanc-Mathieu R."/>
            <person name="Endo H."/>
            <person name="Kuwata A."/>
            <person name="Ogata H."/>
        </authorList>
    </citation>
    <scope>NUCLEOTIDE SEQUENCE [LARGE SCALE GENOMIC DNA]</scope>
    <source>
        <strain evidence="5">NIES 3700</strain>
    </source>
</reference>
<feature type="compositionally biased region" description="Basic and acidic residues" evidence="2">
    <location>
        <begin position="528"/>
        <end position="555"/>
    </location>
</feature>